<evidence type="ECO:0000313" key="9">
    <source>
        <dbReference type="EMBL" id="KAB1642083.1"/>
    </source>
</evidence>
<dbReference type="GO" id="GO:0006534">
    <property type="term" value="P:cysteine metabolic process"/>
    <property type="evidence" value="ECO:0007669"/>
    <property type="project" value="InterPro"/>
</dbReference>
<proteinExistence type="inferred from homology"/>
<dbReference type="InterPro" id="IPR015424">
    <property type="entry name" value="PyrdxlP-dep_Trfase"/>
</dbReference>
<evidence type="ECO:0000256" key="2">
    <source>
        <dbReference type="ARBA" id="ARBA00010447"/>
    </source>
</evidence>
<dbReference type="AlphaFoldDB" id="A0A6N6NUA3"/>
<dbReference type="GO" id="GO:0030170">
    <property type="term" value="F:pyridoxal phosphate binding"/>
    <property type="evidence" value="ECO:0007669"/>
    <property type="project" value="InterPro"/>
</dbReference>
<reference evidence="9 10" key="1">
    <citation type="submission" date="2019-09" db="EMBL/GenBank/DDBJ databases">
        <title>Whole genome shotgun sequencing (WGS) of Ellagibacter isourolithinifaciens DSM 104140(T) and Adlercreutzia muris DSM 29508(T).</title>
        <authorList>
            <person name="Stoll D.A."/>
            <person name="Danylec N."/>
            <person name="Huch M."/>
        </authorList>
    </citation>
    <scope>NUCLEOTIDE SEQUENCE [LARGE SCALE GENOMIC DNA]</scope>
    <source>
        <strain evidence="9 10">DSM 104140</strain>
    </source>
</reference>
<feature type="domain" description="Aminotransferase class V" evidence="8">
    <location>
        <begin position="23"/>
        <end position="391"/>
    </location>
</feature>
<dbReference type="RefSeq" id="WP_158048893.1">
    <property type="nucleotide sequence ID" value="NZ_WAJR01000003.1"/>
</dbReference>
<dbReference type="GO" id="GO:0031071">
    <property type="term" value="F:cysteine desulfurase activity"/>
    <property type="evidence" value="ECO:0007669"/>
    <property type="project" value="UniProtKB-EC"/>
</dbReference>
<dbReference type="Proteomes" id="UP000468668">
    <property type="component" value="Unassembled WGS sequence"/>
</dbReference>
<dbReference type="PROSITE" id="PS00595">
    <property type="entry name" value="AA_TRANSFER_CLASS_5"/>
    <property type="match status" value="1"/>
</dbReference>
<dbReference type="CDD" id="cd06453">
    <property type="entry name" value="SufS_like"/>
    <property type="match status" value="1"/>
</dbReference>
<dbReference type="Gene3D" id="3.90.1150.10">
    <property type="entry name" value="Aspartate Aminotransferase, domain 1"/>
    <property type="match status" value="1"/>
</dbReference>
<dbReference type="InterPro" id="IPR015421">
    <property type="entry name" value="PyrdxlP-dep_Trfase_major"/>
</dbReference>
<dbReference type="EC" id="2.8.1.7" evidence="3"/>
<dbReference type="GeneID" id="98657291"/>
<dbReference type="PANTHER" id="PTHR43586:SF8">
    <property type="entry name" value="CYSTEINE DESULFURASE 1, CHLOROPLASTIC"/>
    <property type="match status" value="1"/>
</dbReference>
<dbReference type="Pfam" id="PF00266">
    <property type="entry name" value="Aminotran_5"/>
    <property type="match status" value="1"/>
</dbReference>
<dbReference type="Gene3D" id="3.40.640.10">
    <property type="entry name" value="Type I PLP-dependent aspartate aminotransferase-like (Major domain)"/>
    <property type="match status" value="1"/>
</dbReference>
<dbReference type="InterPro" id="IPR015422">
    <property type="entry name" value="PyrdxlP-dep_Trfase_small"/>
</dbReference>
<evidence type="ECO:0000256" key="3">
    <source>
        <dbReference type="ARBA" id="ARBA00012239"/>
    </source>
</evidence>
<comment type="cofactor">
    <cofactor evidence="1 7">
        <name>pyridoxal 5'-phosphate</name>
        <dbReference type="ChEBI" id="CHEBI:597326"/>
    </cofactor>
</comment>
<evidence type="ECO:0000313" key="10">
    <source>
        <dbReference type="Proteomes" id="UP000468668"/>
    </source>
</evidence>
<dbReference type="EMBL" id="WAJR01000003">
    <property type="protein sequence ID" value="KAB1642083.1"/>
    <property type="molecule type" value="Genomic_DNA"/>
</dbReference>
<dbReference type="InterPro" id="IPR020578">
    <property type="entry name" value="Aminotrans_V_PyrdxlP_BS"/>
</dbReference>
<sequence length="410" mass="43766">MDAERVREDFPILGQQVHGHPLVYLDNSATTQVPEQVLSTVAEHYRTSNANVHRGMHYLAHASTDALEHARETVARFVGAADSSCVVFTRGTTDGLNMVARGLAHVLGPDDAVVVSLMEHHSNYVPWQQACFAKGADFRVAGLTAEGDFDEAHYAELLADGKVKIVAMTGCSNVLGTVTPVKRLAKMAHDAGALFVLDGAQIMRHGVVDIADLGVDFLSFSGHKMMAGTGIGALCGTRDALEMLAPRDFGGEMVGKVTQALTTWEELPLRLEAGTPNYVGAIALGAACDYLCALGREEIAAYESELVNHAVGVLGKIEGLHIAGSPKERAGLVSFTIDDVHPLDLCTLVDARGVALRSGHNCAQPVLDWLGTSSVARLSPAFYNTSAEIDYAAQQIDRAAQMLRAARPRK</sequence>
<evidence type="ECO:0000256" key="4">
    <source>
        <dbReference type="ARBA" id="ARBA00022679"/>
    </source>
</evidence>
<comment type="caution">
    <text evidence="9">The sequence shown here is derived from an EMBL/GenBank/DDBJ whole genome shotgun (WGS) entry which is preliminary data.</text>
</comment>
<keyword evidence="5" id="KW-0663">Pyridoxal phosphate</keyword>
<keyword evidence="10" id="KW-1185">Reference proteome</keyword>
<dbReference type="InterPro" id="IPR010970">
    <property type="entry name" value="Cys_dSase_SufS"/>
</dbReference>
<comment type="similarity">
    <text evidence="2">Belongs to the class-V pyridoxal-phosphate-dependent aminotransferase family. Csd subfamily.</text>
</comment>
<comment type="catalytic activity">
    <reaction evidence="6">
        <text>(sulfur carrier)-H + L-cysteine = (sulfur carrier)-SH + L-alanine</text>
        <dbReference type="Rhea" id="RHEA:43892"/>
        <dbReference type="Rhea" id="RHEA-COMP:14737"/>
        <dbReference type="Rhea" id="RHEA-COMP:14739"/>
        <dbReference type="ChEBI" id="CHEBI:29917"/>
        <dbReference type="ChEBI" id="CHEBI:35235"/>
        <dbReference type="ChEBI" id="CHEBI:57972"/>
        <dbReference type="ChEBI" id="CHEBI:64428"/>
        <dbReference type="EC" id="2.8.1.7"/>
    </reaction>
</comment>
<evidence type="ECO:0000256" key="6">
    <source>
        <dbReference type="ARBA" id="ARBA00050776"/>
    </source>
</evidence>
<evidence type="ECO:0000256" key="1">
    <source>
        <dbReference type="ARBA" id="ARBA00001933"/>
    </source>
</evidence>
<evidence type="ECO:0000256" key="7">
    <source>
        <dbReference type="RuleBase" id="RU004504"/>
    </source>
</evidence>
<dbReference type="InterPro" id="IPR000192">
    <property type="entry name" value="Aminotrans_V_dom"/>
</dbReference>
<dbReference type="OrthoDB" id="9804366at2"/>
<gene>
    <name evidence="9" type="ORF">F8C90_02605</name>
</gene>
<protein>
    <recommendedName>
        <fullName evidence="3">cysteine desulfurase</fullName>
        <ecNumber evidence="3">2.8.1.7</ecNumber>
    </recommendedName>
</protein>
<evidence type="ECO:0000256" key="5">
    <source>
        <dbReference type="ARBA" id="ARBA00022898"/>
    </source>
</evidence>
<dbReference type="SUPFAM" id="SSF53383">
    <property type="entry name" value="PLP-dependent transferases"/>
    <property type="match status" value="1"/>
</dbReference>
<name>A0A6N6NUA3_9ACTN</name>
<organism evidence="9 10">
    <name type="scientific">Ellagibacter isourolithinifaciens</name>
    <dbReference type="NCBI Taxonomy" id="2137581"/>
    <lineage>
        <taxon>Bacteria</taxon>
        <taxon>Bacillati</taxon>
        <taxon>Actinomycetota</taxon>
        <taxon>Coriobacteriia</taxon>
        <taxon>Eggerthellales</taxon>
        <taxon>Eggerthellaceae</taxon>
        <taxon>Ellagibacter</taxon>
    </lineage>
</organism>
<accession>A0A6N6NUA3</accession>
<dbReference type="PANTHER" id="PTHR43586">
    <property type="entry name" value="CYSTEINE DESULFURASE"/>
    <property type="match status" value="1"/>
</dbReference>
<evidence type="ECO:0000259" key="8">
    <source>
        <dbReference type="Pfam" id="PF00266"/>
    </source>
</evidence>
<keyword evidence="4" id="KW-0808">Transferase</keyword>